<gene>
    <name evidence="3" type="ORF">BD324DRAFT_615596</name>
</gene>
<evidence type="ECO:0000313" key="3">
    <source>
        <dbReference type="EMBL" id="ORX39942.1"/>
    </source>
</evidence>
<dbReference type="PANTHER" id="PTHR37487:SF2">
    <property type="entry name" value="EXPRESSED PROTEIN"/>
    <property type="match status" value="1"/>
</dbReference>
<dbReference type="InParanoid" id="A0A1Y1UPQ0"/>
<protein>
    <recommendedName>
        <fullName evidence="5">Ser-Thr-rich glycosyl-phosphatidyl-inositol-anchored membrane family-domain-containing protein</fullName>
    </recommendedName>
</protein>
<dbReference type="Proteomes" id="UP000193218">
    <property type="component" value="Unassembled WGS sequence"/>
</dbReference>
<dbReference type="PANTHER" id="PTHR37487">
    <property type="entry name" value="CHROMOSOME 1, WHOLE GENOME SHOTGUN SEQUENCE"/>
    <property type="match status" value="1"/>
</dbReference>
<keyword evidence="4" id="KW-1185">Reference proteome</keyword>
<feature type="chain" id="PRO_5012440528" description="Ser-Thr-rich glycosyl-phosphatidyl-inositol-anchored membrane family-domain-containing protein" evidence="2">
    <location>
        <begin position="18"/>
        <end position="195"/>
    </location>
</feature>
<comment type="caution">
    <text evidence="3">The sequence shown here is derived from an EMBL/GenBank/DDBJ whole genome shotgun (WGS) entry which is preliminary data.</text>
</comment>
<feature type="signal peptide" evidence="2">
    <location>
        <begin position="1"/>
        <end position="17"/>
    </location>
</feature>
<reference evidence="3 4" key="1">
    <citation type="submission" date="2017-03" db="EMBL/GenBank/DDBJ databases">
        <title>Widespread Adenine N6-methylation of Active Genes in Fungi.</title>
        <authorList>
            <consortium name="DOE Joint Genome Institute"/>
            <person name="Mondo S.J."/>
            <person name="Dannebaum R.O."/>
            <person name="Kuo R.C."/>
            <person name="Louie K.B."/>
            <person name="Bewick A.J."/>
            <person name="Labutti K."/>
            <person name="Haridas S."/>
            <person name="Kuo A."/>
            <person name="Salamov A."/>
            <person name="Ahrendt S.R."/>
            <person name="Lau R."/>
            <person name="Bowen B.P."/>
            <person name="Lipzen A."/>
            <person name="Sullivan W."/>
            <person name="Andreopoulos W.B."/>
            <person name="Clum A."/>
            <person name="Lindquist E."/>
            <person name="Daum C."/>
            <person name="Northen T.R."/>
            <person name="Ramamoorthy G."/>
            <person name="Schmitz R.J."/>
            <person name="Gryganskyi A."/>
            <person name="Culley D."/>
            <person name="Magnuson J."/>
            <person name="James T.Y."/>
            <person name="O'Malley M.A."/>
            <person name="Stajich J.E."/>
            <person name="Spatafora J.W."/>
            <person name="Visel A."/>
            <person name="Grigoriev I.V."/>
        </authorList>
    </citation>
    <scope>NUCLEOTIDE SEQUENCE [LARGE SCALE GENOMIC DNA]</scope>
    <source>
        <strain evidence="3 4">NRRL Y-17943</strain>
    </source>
</reference>
<feature type="region of interest" description="Disordered" evidence="1">
    <location>
        <begin position="120"/>
        <end position="158"/>
    </location>
</feature>
<dbReference type="AlphaFoldDB" id="A0A1Y1UPQ0"/>
<name>A0A1Y1UPQ0_9TREE</name>
<feature type="compositionally biased region" description="Low complexity" evidence="1">
    <location>
        <begin position="133"/>
        <end position="158"/>
    </location>
</feature>
<proteinExistence type="predicted"/>
<evidence type="ECO:0000256" key="2">
    <source>
        <dbReference type="SAM" id="SignalP"/>
    </source>
</evidence>
<keyword evidence="2" id="KW-0732">Signal</keyword>
<evidence type="ECO:0000256" key="1">
    <source>
        <dbReference type="SAM" id="MobiDB-lite"/>
    </source>
</evidence>
<dbReference type="STRING" id="4999.A0A1Y1UPQ0"/>
<dbReference type="EMBL" id="NBSH01000002">
    <property type="protein sequence ID" value="ORX39942.1"/>
    <property type="molecule type" value="Genomic_DNA"/>
</dbReference>
<dbReference type="OrthoDB" id="3362246at2759"/>
<organism evidence="3 4">
    <name type="scientific">Kockovaella imperatae</name>
    <dbReference type="NCBI Taxonomy" id="4999"/>
    <lineage>
        <taxon>Eukaryota</taxon>
        <taxon>Fungi</taxon>
        <taxon>Dikarya</taxon>
        <taxon>Basidiomycota</taxon>
        <taxon>Agaricomycotina</taxon>
        <taxon>Tremellomycetes</taxon>
        <taxon>Tremellales</taxon>
        <taxon>Cuniculitremaceae</taxon>
        <taxon>Kockovaella</taxon>
    </lineage>
</organism>
<dbReference type="GeneID" id="33556549"/>
<evidence type="ECO:0008006" key="5">
    <source>
        <dbReference type="Google" id="ProtNLM"/>
    </source>
</evidence>
<sequence>MLFRLSWVAVLATAVMAQLQVDTPPSLIQCQPVQLSWSGGTGPYFLAILPGGQSEAAALENLPNADNSPATWLVNIASGTNVTIRVTDSTGQQQYSFPRTILAGTSSECLGSDASVSVGGTTSASATGGGSDGSSSPTASATSGSGSPTSSSGSGASAASSAAAQTSGAALPGTQVTGIMFTVVGLLTAAFGVTV</sequence>
<accession>A0A1Y1UPQ0</accession>
<dbReference type="RefSeq" id="XP_021873727.1">
    <property type="nucleotide sequence ID" value="XM_022014741.1"/>
</dbReference>
<evidence type="ECO:0000313" key="4">
    <source>
        <dbReference type="Proteomes" id="UP000193218"/>
    </source>
</evidence>